<keyword evidence="1" id="KW-0472">Membrane</keyword>
<keyword evidence="1" id="KW-1133">Transmembrane helix</keyword>
<keyword evidence="3" id="KW-1185">Reference proteome</keyword>
<dbReference type="OrthoDB" id="3056582at2759"/>
<organism evidence="2 3">
    <name type="scientific">Collybiopsis confluens</name>
    <dbReference type="NCBI Taxonomy" id="2823264"/>
    <lineage>
        <taxon>Eukaryota</taxon>
        <taxon>Fungi</taxon>
        <taxon>Dikarya</taxon>
        <taxon>Basidiomycota</taxon>
        <taxon>Agaricomycotina</taxon>
        <taxon>Agaricomycetes</taxon>
        <taxon>Agaricomycetidae</taxon>
        <taxon>Agaricales</taxon>
        <taxon>Marasmiineae</taxon>
        <taxon>Omphalotaceae</taxon>
        <taxon>Collybiopsis</taxon>
    </lineage>
</organism>
<name>A0A8H5CLR2_9AGAR</name>
<accession>A0A8H5CLR2</accession>
<evidence type="ECO:0000313" key="2">
    <source>
        <dbReference type="EMBL" id="KAF5344060.1"/>
    </source>
</evidence>
<sequence length="125" mass="13613">MSSDFGAARHLFLIETMAYAVALYAVVAAFISALLLVAYISINDAALGRIPTRVAEAAPANKRWRTADFEEVSKRLDENPIRIEDALPPKTGRRYIVVGGLGIFLAGIFLAGDIPSWDIPSWGYS</sequence>
<dbReference type="AlphaFoldDB" id="A0A8H5CLR2"/>
<feature type="transmembrane region" description="Helical" evidence="1">
    <location>
        <begin position="95"/>
        <end position="112"/>
    </location>
</feature>
<gene>
    <name evidence="2" type="ORF">D9757_015522</name>
</gene>
<keyword evidence="1" id="KW-0812">Transmembrane</keyword>
<reference evidence="2 3" key="1">
    <citation type="journal article" date="2020" name="ISME J.">
        <title>Uncovering the hidden diversity of litter-decomposition mechanisms in mushroom-forming fungi.</title>
        <authorList>
            <person name="Floudas D."/>
            <person name="Bentzer J."/>
            <person name="Ahren D."/>
            <person name="Johansson T."/>
            <person name="Persson P."/>
            <person name="Tunlid A."/>
        </authorList>
    </citation>
    <scope>NUCLEOTIDE SEQUENCE [LARGE SCALE GENOMIC DNA]</scope>
    <source>
        <strain evidence="2 3">CBS 406.79</strain>
    </source>
</reference>
<evidence type="ECO:0000256" key="1">
    <source>
        <dbReference type="SAM" id="Phobius"/>
    </source>
</evidence>
<protein>
    <submittedName>
        <fullName evidence="2">Uncharacterized protein</fullName>
    </submittedName>
</protein>
<comment type="caution">
    <text evidence="2">The sequence shown here is derived from an EMBL/GenBank/DDBJ whole genome shotgun (WGS) entry which is preliminary data.</text>
</comment>
<dbReference type="Proteomes" id="UP000518752">
    <property type="component" value="Unassembled WGS sequence"/>
</dbReference>
<dbReference type="EMBL" id="JAACJN010000418">
    <property type="protein sequence ID" value="KAF5344060.1"/>
    <property type="molecule type" value="Genomic_DNA"/>
</dbReference>
<feature type="transmembrane region" description="Helical" evidence="1">
    <location>
        <begin position="20"/>
        <end position="42"/>
    </location>
</feature>
<proteinExistence type="predicted"/>
<evidence type="ECO:0000313" key="3">
    <source>
        <dbReference type="Proteomes" id="UP000518752"/>
    </source>
</evidence>